<comment type="catalytic activity">
    <reaction evidence="6">
        <text>D-5-isobutylhydantoin = L-5-isobutylhydantoin</text>
        <dbReference type="Rhea" id="RHEA:84231"/>
        <dbReference type="ChEBI" id="CHEBI:233609"/>
        <dbReference type="ChEBI" id="CHEBI:233610"/>
    </reaction>
</comment>
<evidence type="ECO:0000256" key="5">
    <source>
        <dbReference type="ARBA" id="ARBA00093199"/>
    </source>
</evidence>
<dbReference type="Pfam" id="PF01177">
    <property type="entry name" value="Asp_Glu_race"/>
    <property type="match status" value="1"/>
</dbReference>
<dbReference type="InterPro" id="IPR053714">
    <property type="entry name" value="Iso_Racemase_Enz_sf"/>
</dbReference>
<proteinExistence type="inferred from homology"/>
<evidence type="ECO:0000313" key="7">
    <source>
        <dbReference type="EMBL" id="GHD45268.1"/>
    </source>
</evidence>
<dbReference type="GO" id="GO:0036348">
    <property type="term" value="F:hydantoin racemase activity"/>
    <property type="evidence" value="ECO:0007669"/>
    <property type="project" value="UniProtKB-EC"/>
</dbReference>
<dbReference type="RefSeq" id="WP_189988142.1">
    <property type="nucleotide sequence ID" value="NZ_BMZS01000003.1"/>
</dbReference>
<comment type="caution">
    <text evidence="7">The sequence shown here is derived from an EMBL/GenBank/DDBJ whole genome shotgun (WGS) entry which is preliminary data.</text>
</comment>
<dbReference type="PANTHER" id="PTHR28047">
    <property type="entry name" value="PROTEIN DCG1"/>
    <property type="match status" value="1"/>
</dbReference>
<dbReference type="EMBL" id="BMZS01000003">
    <property type="protein sequence ID" value="GHD45268.1"/>
    <property type="molecule type" value="Genomic_DNA"/>
</dbReference>
<evidence type="ECO:0000256" key="6">
    <source>
        <dbReference type="ARBA" id="ARBA00093234"/>
    </source>
</evidence>
<comment type="similarity">
    <text evidence="1">Belongs to the HyuE racemase family.</text>
</comment>
<accession>A0A918XQI9</accession>
<evidence type="ECO:0000256" key="4">
    <source>
        <dbReference type="ARBA" id="ARBA00067972"/>
    </source>
</evidence>
<dbReference type="AlphaFoldDB" id="A0A918XQI9"/>
<sequence length="243" mass="24801">MKIVVVNPNTTTAMTEGIGRAARAVASPGTEIVAVNPADGPASIEGYYDEAFAVPGLLAEIAAHPDADGYVVACFDDPGLDAARSATARPVIGIGEAGYHVASMVSGRFGVITTLARSIGALEGNLLKYGLDRRCCGVRAVDLPVLALHDDPELTRERIGTAIEAAKAEDRAEAIVLGCAGMADLAADLTARHGLPVIDGVAAAVKLVEALVGLGVSTCRIGGYAPPLPKHYAGAFAKFAPSE</sequence>
<dbReference type="Gene3D" id="3.40.50.12500">
    <property type="match status" value="1"/>
</dbReference>
<evidence type="ECO:0000256" key="2">
    <source>
        <dbReference type="ARBA" id="ARBA00051635"/>
    </source>
</evidence>
<dbReference type="PANTHER" id="PTHR28047:SF5">
    <property type="entry name" value="PROTEIN DCG1"/>
    <property type="match status" value="1"/>
</dbReference>
<reference evidence="7" key="2">
    <citation type="submission" date="2020-09" db="EMBL/GenBank/DDBJ databases">
        <authorList>
            <person name="Sun Q."/>
            <person name="Kim S."/>
        </authorList>
    </citation>
    <scope>NUCLEOTIDE SEQUENCE</scope>
    <source>
        <strain evidence="7">KCTC 42651</strain>
    </source>
</reference>
<dbReference type="InterPro" id="IPR052186">
    <property type="entry name" value="Hydantoin_racemase-like"/>
</dbReference>
<keyword evidence="8" id="KW-1185">Reference proteome</keyword>
<reference evidence="7" key="1">
    <citation type="journal article" date="2014" name="Int. J. Syst. Evol. Microbiol.">
        <title>Complete genome sequence of Corynebacterium casei LMG S-19264T (=DSM 44701T), isolated from a smear-ripened cheese.</title>
        <authorList>
            <consortium name="US DOE Joint Genome Institute (JGI-PGF)"/>
            <person name="Walter F."/>
            <person name="Albersmeier A."/>
            <person name="Kalinowski J."/>
            <person name="Ruckert C."/>
        </authorList>
    </citation>
    <scope>NUCLEOTIDE SEQUENCE</scope>
    <source>
        <strain evidence="7">KCTC 42651</strain>
    </source>
</reference>
<dbReference type="InterPro" id="IPR015942">
    <property type="entry name" value="Asp/Glu/hydantoin_racemase"/>
</dbReference>
<organism evidence="7 8">
    <name type="scientific">Thalassobaculum fulvum</name>
    <dbReference type="NCBI Taxonomy" id="1633335"/>
    <lineage>
        <taxon>Bacteria</taxon>
        <taxon>Pseudomonadati</taxon>
        <taxon>Pseudomonadota</taxon>
        <taxon>Alphaproteobacteria</taxon>
        <taxon>Rhodospirillales</taxon>
        <taxon>Thalassobaculaceae</taxon>
        <taxon>Thalassobaculum</taxon>
    </lineage>
</organism>
<evidence type="ECO:0000256" key="3">
    <source>
        <dbReference type="ARBA" id="ARBA00066406"/>
    </source>
</evidence>
<dbReference type="Proteomes" id="UP000630353">
    <property type="component" value="Unassembled WGS sequence"/>
</dbReference>
<protein>
    <recommendedName>
        <fullName evidence="4">Hydantoin racemase</fullName>
        <ecNumber evidence="3">5.1.99.5</ecNumber>
    </recommendedName>
</protein>
<evidence type="ECO:0000313" key="8">
    <source>
        <dbReference type="Proteomes" id="UP000630353"/>
    </source>
</evidence>
<dbReference type="EC" id="5.1.99.5" evidence="3"/>
<dbReference type="GO" id="GO:0047661">
    <property type="term" value="F:amino-acid racemase activity"/>
    <property type="evidence" value="ECO:0007669"/>
    <property type="project" value="InterPro"/>
</dbReference>
<comment type="catalytic activity">
    <reaction evidence="2">
        <text>a D-5-monosubstituted hydantoin = a L-5-monosubstituted hydantoin</text>
        <dbReference type="Rhea" id="RHEA:46624"/>
        <dbReference type="ChEBI" id="CHEBI:86339"/>
        <dbReference type="ChEBI" id="CHEBI:86340"/>
        <dbReference type="EC" id="5.1.99.5"/>
    </reaction>
</comment>
<dbReference type="FunFam" id="3.40.50.12500:FF:000001">
    <property type="entry name" value="Putative hydantoin racemase"/>
    <property type="match status" value="1"/>
</dbReference>
<comment type="catalytic activity">
    <reaction evidence="5">
        <text>D-5-benzylhydantoin = L-5-benzylhydantoin</text>
        <dbReference type="Rhea" id="RHEA:83991"/>
        <dbReference type="ChEBI" id="CHEBI:176864"/>
        <dbReference type="ChEBI" id="CHEBI:233540"/>
    </reaction>
</comment>
<gene>
    <name evidence="7" type="ORF">GCM10017083_12980</name>
</gene>
<name>A0A918XQI9_9PROT</name>
<evidence type="ECO:0000256" key="1">
    <source>
        <dbReference type="ARBA" id="ARBA00038414"/>
    </source>
</evidence>